<sequence>MKNYYILIFALEGVGIGALVYLVLRAAVRHFFDVSALIPQFPHVGIVTNAVGLAVILPLVVLVTIAGVRSLGLDKV</sequence>
<feature type="transmembrane region" description="Helical" evidence="1">
    <location>
        <begin position="44"/>
        <end position="68"/>
    </location>
</feature>
<accession>A0A4V1FYC7</accession>
<gene>
    <name evidence="2" type="ORF">FEJ81_02540</name>
</gene>
<dbReference type="RefSeq" id="WP_138243791.1">
    <property type="nucleotide sequence ID" value="NZ_CP040330.1"/>
</dbReference>
<protein>
    <submittedName>
        <fullName evidence="2">Uncharacterized protein</fullName>
    </submittedName>
</protein>
<dbReference type="GeneID" id="40264113"/>
<evidence type="ECO:0000313" key="2">
    <source>
        <dbReference type="EMBL" id="QCS41278.1"/>
    </source>
</evidence>
<evidence type="ECO:0000256" key="1">
    <source>
        <dbReference type="SAM" id="Phobius"/>
    </source>
</evidence>
<organism evidence="2 3">
    <name type="scientific">Natrinema versiforme</name>
    <dbReference type="NCBI Taxonomy" id="88724"/>
    <lineage>
        <taxon>Archaea</taxon>
        <taxon>Methanobacteriati</taxon>
        <taxon>Methanobacteriota</taxon>
        <taxon>Stenosarchaea group</taxon>
        <taxon>Halobacteria</taxon>
        <taxon>Halobacteriales</taxon>
        <taxon>Natrialbaceae</taxon>
        <taxon>Natrinema</taxon>
    </lineage>
</organism>
<feature type="transmembrane region" description="Helical" evidence="1">
    <location>
        <begin position="5"/>
        <end position="24"/>
    </location>
</feature>
<dbReference type="OrthoDB" id="377243at2157"/>
<dbReference type="Proteomes" id="UP000302218">
    <property type="component" value="Chromosome"/>
</dbReference>
<dbReference type="KEGG" id="nvr:FEJ81_02540"/>
<name>A0A4V1FYC7_9EURY</name>
<dbReference type="EMBL" id="CP040330">
    <property type="protein sequence ID" value="QCS41278.1"/>
    <property type="molecule type" value="Genomic_DNA"/>
</dbReference>
<evidence type="ECO:0000313" key="3">
    <source>
        <dbReference type="Proteomes" id="UP000302218"/>
    </source>
</evidence>
<keyword evidence="1" id="KW-0812">Transmembrane</keyword>
<reference evidence="3" key="1">
    <citation type="submission" date="2019-05" db="EMBL/GenBank/DDBJ databases">
        <title>Genome sequence and methylation pattern of the halophilic Archaeon Natrinema versiforme BOL5-4.</title>
        <authorList>
            <person name="DasSarma P."/>
            <person name="Anton B.P."/>
            <person name="DasSarma S.L."/>
            <person name="Martinez F.L."/>
            <person name="Guzman D."/>
            <person name="Roberts R.J."/>
            <person name="DasSarma S."/>
        </authorList>
    </citation>
    <scope>NUCLEOTIDE SEQUENCE [LARGE SCALE GENOMIC DNA]</scope>
    <source>
        <strain evidence="3">BOL5-4</strain>
    </source>
</reference>
<dbReference type="AlphaFoldDB" id="A0A4V1FYC7"/>
<keyword evidence="1" id="KW-0472">Membrane</keyword>
<proteinExistence type="predicted"/>
<keyword evidence="1" id="KW-1133">Transmembrane helix</keyword>